<accession>A0A6G9GZB8</accession>
<dbReference type="KEGG" id="slia:HA039_15915"/>
<evidence type="ECO:0000313" key="1">
    <source>
        <dbReference type="EMBL" id="QIQ03618.1"/>
    </source>
</evidence>
<evidence type="ECO:0000313" key="2">
    <source>
        <dbReference type="Proteomes" id="UP000501179"/>
    </source>
</evidence>
<reference evidence="1 2" key="1">
    <citation type="submission" date="2020-03" db="EMBL/GenBank/DDBJ databases">
        <title>A novel species.</title>
        <authorList>
            <person name="Gao J."/>
        </authorList>
    </citation>
    <scope>NUCLEOTIDE SEQUENCE [LARGE SCALE GENOMIC DNA]</scope>
    <source>
        <strain evidence="1 2">QMT-12</strain>
    </source>
</reference>
<proteinExistence type="predicted"/>
<sequence>MEADSGTGPPAWHRTLEACGLVVLGRDASPSAPDVLTAIRAVTGVEVTPSVTVPESRADAAADLDRRWLATASALPLASGEGEFLVVPPGRGGSAVGWVRVHDPVGTGLPSRVAGATGSPEFLALSADGRHLCAVTSEEDEYWIVTRALP</sequence>
<dbReference type="RefSeq" id="WP_167029821.1">
    <property type="nucleotide sequence ID" value="NZ_CP050177.1"/>
</dbReference>
<protein>
    <submittedName>
        <fullName evidence="1">Uncharacterized protein</fullName>
    </submittedName>
</protein>
<dbReference type="AlphaFoldDB" id="A0A6G9GZB8"/>
<gene>
    <name evidence="1" type="ORF">HA039_15915</name>
</gene>
<keyword evidence="2" id="KW-1185">Reference proteome</keyword>
<dbReference type="EMBL" id="CP050177">
    <property type="protein sequence ID" value="QIQ03618.1"/>
    <property type="molecule type" value="Genomic_DNA"/>
</dbReference>
<dbReference type="Proteomes" id="UP000501179">
    <property type="component" value="Chromosome"/>
</dbReference>
<organism evidence="1 2">
    <name type="scientific">Streptomyces liangshanensis</name>
    <dbReference type="NCBI Taxonomy" id="2717324"/>
    <lineage>
        <taxon>Bacteria</taxon>
        <taxon>Bacillati</taxon>
        <taxon>Actinomycetota</taxon>
        <taxon>Actinomycetes</taxon>
        <taxon>Kitasatosporales</taxon>
        <taxon>Streptomycetaceae</taxon>
        <taxon>Streptomyces</taxon>
    </lineage>
</organism>
<name>A0A6G9GZB8_9ACTN</name>